<dbReference type="EMBL" id="OC854813">
    <property type="protein sequence ID" value="CAD7620451.1"/>
    <property type="molecule type" value="Genomic_DNA"/>
</dbReference>
<feature type="repeat" description="RCC1" evidence="6">
    <location>
        <begin position="1"/>
        <end position="51"/>
    </location>
</feature>
<dbReference type="OrthoDB" id="339325at2759"/>
<feature type="repeat" description="RCC1" evidence="6">
    <location>
        <begin position="52"/>
        <end position="100"/>
    </location>
</feature>
<dbReference type="InterPro" id="IPR011009">
    <property type="entry name" value="Kinase-like_dom_sf"/>
</dbReference>
<dbReference type="InterPro" id="IPR000408">
    <property type="entry name" value="Reg_chr_condens"/>
</dbReference>
<dbReference type="Pfam" id="PF00069">
    <property type="entry name" value="Pkinase"/>
    <property type="match status" value="4"/>
</dbReference>
<dbReference type="PROSITE" id="PS00107">
    <property type="entry name" value="PROTEIN_KINASE_ATP"/>
    <property type="match status" value="3"/>
</dbReference>
<dbReference type="Gene3D" id="3.30.200.20">
    <property type="entry name" value="Phosphorylase Kinase, domain 1"/>
    <property type="match status" value="3"/>
</dbReference>
<dbReference type="Pfam" id="PF00415">
    <property type="entry name" value="RCC1"/>
    <property type="match status" value="1"/>
</dbReference>
<feature type="binding site" evidence="7">
    <location>
        <position position="596"/>
    </location>
    <ligand>
        <name>ATP</name>
        <dbReference type="ChEBI" id="CHEBI:30616"/>
    </ligand>
</feature>
<evidence type="ECO:0000313" key="10">
    <source>
        <dbReference type="Proteomes" id="UP000759131"/>
    </source>
</evidence>
<dbReference type="PANTHER" id="PTHR11042">
    <property type="entry name" value="EUKARYOTIC TRANSLATION INITIATION FACTOR 2-ALPHA KINASE EIF2-ALPHA KINASE -RELATED"/>
    <property type="match status" value="1"/>
</dbReference>
<dbReference type="InterPro" id="IPR008271">
    <property type="entry name" value="Ser/Thr_kinase_AS"/>
</dbReference>
<feature type="binding site" evidence="7">
    <location>
        <position position="291"/>
    </location>
    <ligand>
        <name>ATP</name>
        <dbReference type="ChEBI" id="CHEBI:30616"/>
    </ligand>
</feature>
<dbReference type="PROSITE" id="PS50012">
    <property type="entry name" value="RCC1_3"/>
    <property type="match status" value="4"/>
</dbReference>
<protein>
    <recommendedName>
        <fullName evidence="8">Protein kinase domain-containing protein</fullName>
    </recommendedName>
</protein>
<dbReference type="GO" id="GO:0004694">
    <property type="term" value="F:eukaryotic translation initiation factor 2alpha kinase activity"/>
    <property type="evidence" value="ECO:0007669"/>
    <property type="project" value="TreeGrafter"/>
</dbReference>
<feature type="binding site" evidence="7">
    <location>
        <position position="886"/>
    </location>
    <ligand>
        <name>ATP</name>
        <dbReference type="ChEBI" id="CHEBI:30616"/>
    </ligand>
</feature>
<evidence type="ECO:0000256" key="1">
    <source>
        <dbReference type="ARBA" id="ARBA00022679"/>
    </source>
</evidence>
<reference evidence="9" key="1">
    <citation type="submission" date="2020-11" db="EMBL/GenBank/DDBJ databases">
        <authorList>
            <person name="Tran Van P."/>
        </authorList>
    </citation>
    <scope>NUCLEOTIDE SEQUENCE</scope>
</reference>
<dbReference type="Gene3D" id="2.130.10.30">
    <property type="entry name" value="Regulator of chromosome condensation 1/beta-lactamase-inhibitor protein II"/>
    <property type="match status" value="1"/>
</dbReference>
<evidence type="ECO:0000256" key="6">
    <source>
        <dbReference type="PROSITE-ProRule" id="PRU00235"/>
    </source>
</evidence>
<dbReference type="InterPro" id="IPR000719">
    <property type="entry name" value="Prot_kinase_dom"/>
</dbReference>
<dbReference type="SMART" id="SM00220">
    <property type="entry name" value="S_TKc"/>
    <property type="match status" value="3"/>
</dbReference>
<evidence type="ECO:0000313" key="9">
    <source>
        <dbReference type="EMBL" id="CAD7620451.1"/>
    </source>
</evidence>
<evidence type="ECO:0000259" key="8">
    <source>
        <dbReference type="PROSITE" id="PS50011"/>
    </source>
</evidence>
<evidence type="ECO:0000256" key="7">
    <source>
        <dbReference type="PROSITE-ProRule" id="PRU10141"/>
    </source>
</evidence>
<keyword evidence="2 7" id="KW-0547">Nucleotide-binding</keyword>
<dbReference type="SUPFAM" id="SSF50985">
    <property type="entry name" value="RCC1/BLIP-II"/>
    <property type="match status" value="3"/>
</dbReference>
<evidence type="ECO:0000256" key="3">
    <source>
        <dbReference type="ARBA" id="ARBA00022777"/>
    </source>
</evidence>
<keyword evidence="3" id="KW-0418">Kinase</keyword>
<dbReference type="Proteomes" id="UP000759131">
    <property type="component" value="Unassembled WGS sequence"/>
</dbReference>
<dbReference type="InterPro" id="IPR009091">
    <property type="entry name" value="RCC1/BLIP-II"/>
</dbReference>
<dbReference type="PROSITE" id="PS50011">
    <property type="entry name" value="PROTEIN_KINASE_DOM"/>
    <property type="match status" value="3"/>
</dbReference>
<keyword evidence="4 7" id="KW-0067">ATP-binding</keyword>
<evidence type="ECO:0000256" key="4">
    <source>
        <dbReference type="ARBA" id="ARBA00022840"/>
    </source>
</evidence>
<evidence type="ECO:0000256" key="2">
    <source>
        <dbReference type="ARBA" id="ARBA00022741"/>
    </source>
</evidence>
<dbReference type="PANTHER" id="PTHR11042:SF187">
    <property type="entry name" value="EUKARYOTIC TRANSLATION INITIATION FACTOR 2-ALPHA KINASE 2"/>
    <property type="match status" value="1"/>
</dbReference>
<evidence type="ECO:0000256" key="5">
    <source>
        <dbReference type="ARBA" id="ARBA00037982"/>
    </source>
</evidence>
<comment type="similarity">
    <text evidence="5">Belongs to the protein kinase superfamily. Ser/Thr protein kinase family. GCN2 subfamily.</text>
</comment>
<dbReference type="EMBL" id="CAJPIZ010000238">
    <property type="protein sequence ID" value="CAG2100881.1"/>
    <property type="molecule type" value="Genomic_DNA"/>
</dbReference>
<accession>A0A7R9PTQ0</accession>
<dbReference type="GO" id="GO:0005634">
    <property type="term" value="C:nucleus"/>
    <property type="evidence" value="ECO:0007669"/>
    <property type="project" value="TreeGrafter"/>
</dbReference>
<dbReference type="Pfam" id="PF13540">
    <property type="entry name" value="RCC1_2"/>
    <property type="match status" value="4"/>
</dbReference>
<gene>
    <name evidence="9" type="ORF">OSB1V03_LOCUS937</name>
</gene>
<dbReference type="PROSITE" id="PS00108">
    <property type="entry name" value="PROTEIN_KINASE_ST"/>
    <property type="match status" value="3"/>
</dbReference>
<dbReference type="InterPro" id="IPR050339">
    <property type="entry name" value="CC_SR_Kinase"/>
</dbReference>
<keyword evidence="10" id="KW-1185">Reference proteome</keyword>
<keyword evidence="1" id="KW-0808">Transferase</keyword>
<feature type="domain" description="Protein kinase" evidence="8">
    <location>
        <begin position="261"/>
        <end position="529"/>
    </location>
</feature>
<organism evidence="9">
    <name type="scientific">Medioppia subpectinata</name>
    <dbReference type="NCBI Taxonomy" id="1979941"/>
    <lineage>
        <taxon>Eukaryota</taxon>
        <taxon>Metazoa</taxon>
        <taxon>Ecdysozoa</taxon>
        <taxon>Arthropoda</taxon>
        <taxon>Chelicerata</taxon>
        <taxon>Arachnida</taxon>
        <taxon>Acari</taxon>
        <taxon>Acariformes</taxon>
        <taxon>Sarcoptiformes</taxon>
        <taxon>Oribatida</taxon>
        <taxon>Brachypylina</taxon>
        <taxon>Oppioidea</taxon>
        <taxon>Oppiidae</taxon>
        <taxon>Medioppia</taxon>
    </lineage>
</organism>
<feature type="domain" description="Protein kinase" evidence="8">
    <location>
        <begin position="1011"/>
        <end position="1287"/>
    </location>
</feature>
<feature type="repeat" description="RCC1" evidence="6">
    <location>
        <begin position="101"/>
        <end position="153"/>
    </location>
</feature>
<feature type="repeat" description="RCC1" evidence="6">
    <location>
        <begin position="154"/>
        <end position="204"/>
    </location>
</feature>
<dbReference type="GO" id="GO:0005737">
    <property type="term" value="C:cytoplasm"/>
    <property type="evidence" value="ECO:0007669"/>
    <property type="project" value="TreeGrafter"/>
</dbReference>
<dbReference type="GO" id="GO:0005524">
    <property type="term" value="F:ATP binding"/>
    <property type="evidence" value="ECO:0007669"/>
    <property type="project" value="UniProtKB-UniRule"/>
</dbReference>
<feature type="domain" description="Protein kinase" evidence="8">
    <location>
        <begin position="567"/>
        <end position="924"/>
    </location>
</feature>
<dbReference type="InterPro" id="IPR017441">
    <property type="entry name" value="Protein_kinase_ATP_BS"/>
</dbReference>
<sequence>MVYGFGHNINGCLGLGHNRPILSPQEIPELRNQSIQYFVNGYNFMLAVNAVNNVFSWGAQLAQGHNQTVYLRPHLIQHFSGKNIVQISCDYSHSLALTGDGRVYAWGSNYYGQIGCGDGIGFTNTPIEMTFKFNYKIKSVYCYNDSSFAITSDGRVFSWGENSCHRLGHNITDDKVLKPLMILTISDVISVCCSQLDMNELTIITSNDIEMKSVNTVSVMSFEEFREVLQPMASNSDTITPMGNNNGQSQVSQNSVYHNTFDQLDQIGWGGFGTVFKVRHKLLGIVYAVKKVTYPAEGSDGRQQRVLKEAQSLAKLSAQYVVQYYNSWLEDNNTRLYIQMEYCPQSLKTVLAAKALAFGRQSKAEPMNAFEYFISCEIFKELLECVEYIHGLDPLLIHRDIKPDNILIDPNFRSNRCVKLCDFGLATVHDPNRHSASHTKDAGTPAYMAPEVSSGRYNHKSDIYSVGLIGKELFGIDFNVSQSFEANELVVKSCILCMPQTLEDMMITGRRWKDRTECRQVLAKQNEWSIDNCGSCHSLALTSDGRVYAWGCNGFGQIGQSVYINPFGKPKVIGRGGFGVVYKVKHKSGDEVYAIKTVTFPASSDAHKLRVLNEVKSLENVRSEYVVQYYTSWIDSNRLYIQMEYCPQSLRKVLADKALAFGRQSPTEPMDAFEYYISCEIFKELLESVQYLHELNPRVIHRDLKPDNVLIANTLIGTNNSRRFIKLGDFGLATVHDPSRHTDSRYGHTLGAGTKKYRAPEVSNGRYNHKSDIYSLSIIGQKLFGIDLQTNGCLGFGHNRPILSPQLIPELRNQSIQYFTNGCDYVLAVNNLNHIFIWGDYSVRRLAQGQSVYTDRFGKPELIGRGGFGVVYKVKHNSGDEVYAIKTVTFVASSYAHKLRVLNEVKSLENARSEYVVQYYTSWMDNNRLYIQMEYCPQSLRTLLADKALAFGRQSAAEPMNAIEYYISCEIFKELLECVQYLHELVPRVIHRDLKPDNILIAKPLYDNNNSRRFIKLGDFGLATVHDPSRHTAIRYDHSAVGTNKYRAPEVSHRQYNHKADIFSLSLIGQELFNIDLQACGSLHTLALTGDGRVYAWGWNYYGQIGCGGDFGLTIGQSITSYVGAAPKLCQPTNKMEFCSQSLRSLLEDKPIVFGRQPEDPMNVFEYFISCEIFKEILECVQYLHESDPPVIHRDLKPDNILIDPNFTSNRCVKLCDFGLATDHNINGQTSNRYAHSVVGTTRYIAPEVYSGRYNSKSDIYSLYVIGEQVFNIDLQTTFLDVWERYA</sequence>
<proteinExistence type="inferred from homology"/>
<dbReference type="Gene3D" id="1.10.510.10">
    <property type="entry name" value="Transferase(Phosphotransferase) domain 1"/>
    <property type="match status" value="4"/>
</dbReference>
<dbReference type="SUPFAM" id="SSF56112">
    <property type="entry name" value="Protein kinase-like (PK-like)"/>
    <property type="match status" value="4"/>
</dbReference>
<name>A0A7R9PTQ0_9ACAR</name>